<keyword evidence="3" id="KW-0720">Serine protease</keyword>
<reference evidence="5 6" key="1">
    <citation type="journal article" date="2021" name="Sci. Rep.">
        <title>Genome sequencing of the multicellular alga Astrephomene provides insights into convergent evolution of germ-soma differentiation.</title>
        <authorList>
            <person name="Yamashita S."/>
            <person name="Yamamoto K."/>
            <person name="Matsuzaki R."/>
            <person name="Suzuki S."/>
            <person name="Yamaguchi H."/>
            <person name="Hirooka S."/>
            <person name="Minakuchi Y."/>
            <person name="Miyagishima S."/>
            <person name="Kawachi M."/>
            <person name="Toyoda A."/>
            <person name="Nozaki H."/>
        </authorList>
    </citation>
    <scope>NUCLEOTIDE SEQUENCE [LARGE SCALE GENOMIC DNA]</scope>
    <source>
        <strain evidence="5 6">NIES-4017</strain>
    </source>
</reference>
<dbReference type="InterPro" id="IPR051543">
    <property type="entry name" value="Serine_Peptidase_S9A"/>
</dbReference>
<evidence type="ECO:0000256" key="2">
    <source>
        <dbReference type="ARBA" id="ARBA00045448"/>
    </source>
</evidence>
<keyword evidence="3" id="KW-0378">Hydrolase</keyword>
<dbReference type="PANTHER" id="PTHR11757:SF19">
    <property type="entry name" value="PROLYL ENDOPEPTIDASE-LIKE"/>
    <property type="match status" value="1"/>
</dbReference>
<keyword evidence="3" id="KW-0645">Protease</keyword>
<comment type="function">
    <text evidence="2">Serine peptidase whose precise substrate specificity remains unclear. Does not cleave peptides after a arginine or lysine residue. Regulates trans-Golgi network morphology and sorting by regulating the membrane binding of the AP-1 complex. May play a role in the regulation of synaptic vesicle exocytosis.</text>
</comment>
<dbReference type="Proteomes" id="UP001054857">
    <property type="component" value="Unassembled WGS sequence"/>
</dbReference>
<dbReference type="GO" id="GO:0004252">
    <property type="term" value="F:serine-type endopeptidase activity"/>
    <property type="evidence" value="ECO:0007669"/>
    <property type="project" value="UniProtKB-UniRule"/>
</dbReference>
<dbReference type="GO" id="GO:0006508">
    <property type="term" value="P:proteolysis"/>
    <property type="evidence" value="ECO:0007669"/>
    <property type="project" value="UniProtKB-KW"/>
</dbReference>
<dbReference type="AlphaFoldDB" id="A0AAD3E3L3"/>
<dbReference type="InterPro" id="IPR001375">
    <property type="entry name" value="Peptidase_S9_cat"/>
</dbReference>
<evidence type="ECO:0000313" key="5">
    <source>
        <dbReference type="EMBL" id="GFR50746.1"/>
    </source>
</evidence>
<proteinExistence type="inferred from homology"/>
<dbReference type="EMBL" id="BMAR01000040">
    <property type="protein sequence ID" value="GFR50746.1"/>
    <property type="molecule type" value="Genomic_DNA"/>
</dbReference>
<evidence type="ECO:0000256" key="1">
    <source>
        <dbReference type="ARBA" id="ARBA00005228"/>
    </source>
</evidence>
<gene>
    <name evidence="5" type="ORF">Agub_g13012</name>
</gene>
<organism evidence="5 6">
    <name type="scientific">Astrephomene gubernaculifera</name>
    <dbReference type="NCBI Taxonomy" id="47775"/>
    <lineage>
        <taxon>Eukaryota</taxon>
        <taxon>Viridiplantae</taxon>
        <taxon>Chlorophyta</taxon>
        <taxon>core chlorophytes</taxon>
        <taxon>Chlorophyceae</taxon>
        <taxon>CS clade</taxon>
        <taxon>Chlamydomonadales</taxon>
        <taxon>Astrephomenaceae</taxon>
        <taxon>Astrephomene</taxon>
    </lineage>
</organism>
<dbReference type="PANTHER" id="PTHR11757">
    <property type="entry name" value="PROTEASE FAMILY S9A OLIGOPEPTIDASE"/>
    <property type="match status" value="1"/>
</dbReference>
<dbReference type="PRINTS" id="PR00862">
    <property type="entry name" value="PROLIGOPTASE"/>
</dbReference>
<accession>A0AAD3E3L3</accession>
<name>A0AAD3E3L3_9CHLO</name>
<dbReference type="InterPro" id="IPR002470">
    <property type="entry name" value="Peptidase_S9A"/>
</dbReference>
<protein>
    <recommendedName>
        <fullName evidence="3">Prolyl endopeptidase</fullName>
        <ecNumber evidence="3">3.4.21.-</ecNumber>
    </recommendedName>
</protein>
<dbReference type="SUPFAM" id="SSF53474">
    <property type="entry name" value="alpha/beta-Hydrolases"/>
    <property type="match status" value="1"/>
</dbReference>
<comment type="caution">
    <text evidence="5">The sequence shown here is derived from an EMBL/GenBank/DDBJ whole genome shotgun (WGS) entry which is preliminary data.</text>
</comment>
<sequence>MILALVKRMAWKGQVPLTMGLGQLAASRMQGKCRLTAMRAGSCCRAGRAGNTAYFLSRPPASKATRGSAMTANVGTARKRAWRSTHTAAAATRRCCGCVTWSTPTAACCWCRWATWQHRRALLLRVLAWAQRPCAPLLRLVPHDSSSRIVHVEARTPGKLLLVRVAVDQRGDPAGRYEMEVLRVSWGSAMQHWAEANSADDRGLQGSDGICQQASRSLVTAHQHAAVNLPSAQRHGVLQVVAWDEQDNSVTLSYSSLALPPVLATVRLLPCCEPSASAGVSASGGAGVAARAGAPGAPAAAAASHGAASPAGKGPDTSVVELECGKGDPWVVTERLWATSHDGAQVPITLCRPVRCSRGDGSSTPSTQSPPSPLLLQVYGAYGMDPSLDYQASLQPLLRRGVAVAVAHVRGGSLLGPAWYEGGRGAHKANSHRDLLAAAAHLVACGVTEPQLMCVEAESAGGWAVGPALAVAGTDLFRAAVLTVPTLDVMTSLLQDPSYGPYELGDPRVDAKLYRSIMEWSPYDGLSGSRPGPPFPALFVRVGLYDTKVPYWDPAKYMARLRSLGHGRTDPTLLVMQVKLGGHEAYDSVKEDAARCAFVLWAVGAWPEGNTDAARDLGEGMPWRLPS</sequence>
<evidence type="ECO:0000256" key="3">
    <source>
        <dbReference type="RuleBase" id="RU368024"/>
    </source>
</evidence>
<comment type="similarity">
    <text evidence="1 3">Belongs to the peptidase S9A family.</text>
</comment>
<evidence type="ECO:0000259" key="4">
    <source>
        <dbReference type="Pfam" id="PF00326"/>
    </source>
</evidence>
<keyword evidence="6" id="KW-1185">Reference proteome</keyword>
<dbReference type="Pfam" id="PF00326">
    <property type="entry name" value="Peptidase_S9"/>
    <property type="match status" value="1"/>
</dbReference>
<dbReference type="InterPro" id="IPR029058">
    <property type="entry name" value="AB_hydrolase_fold"/>
</dbReference>
<dbReference type="EC" id="3.4.21.-" evidence="3"/>
<evidence type="ECO:0000313" key="6">
    <source>
        <dbReference type="Proteomes" id="UP001054857"/>
    </source>
</evidence>
<dbReference type="Gene3D" id="3.40.50.1820">
    <property type="entry name" value="alpha/beta hydrolase"/>
    <property type="match status" value="1"/>
</dbReference>
<feature type="domain" description="Peptidase S9 prolyl oligopeptidase catalytic" evidence="4">
    <location>
        <begin position="392"/>
        <end position="600"/>
    </location>
</feature>